<dbReference type="InterPro" id="IPR004358">
    <property type="entry name" value="Sig_transdc_His_kin-like_C"/>
</dbReference>
<keyword evidence="6" id="KW-1133">Transmembrane helix</keyword>
<feature type="domain" description="Histidine kinase" evidence="7">
    <location>
        <begin position="314"/>
        <end position="416"/>
    </location>
</feature>
<dbReference type="SMART" id="SM00387">
    <property type="entry name" value="HATPase_c"/>
    <property type="match status" value="1"/>
</dbReference>
<dbReference type="Gene3D" id="1.20.5.1930">
    <property type="match status" value="1"/>
</dbReference>
<dbReference type="InterPro" id="IPR050482">
    <property type="entry name" value="Sensor_HK_TwoCompSys"/>
</dbReference>
<organism evidence="8 9">
    <name type="scientific">Ottowia thiooxydans</name>
    <dbReference type="NCBI Taxonomy" id="219182"/>
    <lineage>
        <taxon>Bacteria</taxon>
        <taxon>Pseudomonadati</taxon>
        <taxon>Pseudomonadota</taxon>
        <taxon>Betaproteobacteria</taxon>
        <taxon>Burkholderiales</taxon>
        <taxon>Comamonadaceae</taxon>
        <taxon>Ottowia</taxon>
    </lineage>
</organism>
<evidence type="ECO:0000259" key="7">
    <source>
        <dbReference type="PROSITE" id="PS50109"/>
    </source>
</evidence>
<feature type="transmembrane region" description="Helical" evidence="6">
    <location>
        <begin position="176"/>
        <end position="196"/>
    </location>
</feature>
<evidence type="ECO:0000256" key="3">
    <source>
        <dbReference type="ARBA" id="ARBA00022679"/>
    </source>
</evidence>
<feature type="transmembrane region" description="Helical" evidence="6">
    <location>
        <begin position="63"/>
        <end position="83"/>
    </location>
</feature>
<reference evidence="8 9" key="1">
    <citation type="submission" date="2024-06" db="EMBL/GenBank/DDBJ databases">
        <title>Sorghum-associated microbial communities from plants grown in Nebraska, USA.</title>
        <authorList>
            <person name="Schachtman D."/>
        </authorList>
    </citation>
    <scope>NUCLEOTIDE SEQUENCE [LARGE SCALE GENOMIC DNA]</scope>
    <source>
        <strain evidence="8 9">2709</strain>
    </source>
</reference>
<dbReference type="EC" id="2.7.13.3" evidence="2"/>
<protein>
    <recommendedName>
        <fullName evidence="2">histidine kinase</fullName>
        <ecNumber evidence="2">2.7.13.3</ecNumber>
    </recommendedName>
</protein>
<keyword evidence="6" id="KW-0812">Transmembrane</keyword>
<keyword evidence="6" id="KW-0472">Membrane</keyword>
<feature type="transmembrane region" description="Helical" evidence="6">
    <location>
        <begin position="151"/>
        <end position="170"/>
    </location>
</feature>
<proteinExistence type="predicted"/>
<dbReference type="InterPro" id="IPR003594">
    <property type="entry name" value="HATPase_dom"/>
</dbReference>
<accession>A0ABV2Q3F4</accession>
<feature type="transmembrane region" description="Helical" evidence="6">
    <location>
        <begin position="121"/>
        <end position="139"/>
    </location>
</feature>
<keyword evidence="5" id="KW-0902">Two-component regulatory system</keyword>
<dbReference type="GO" id="GO:0016301">
    <property type="term" value="F:kinase activity"/>
    <property type="evidence" value="ECO:0007669"/>
    <property type="project" value="UniProtKB-KW"/>
</dbReference>
<dbReference type="Pfam" id="PF02518">
    <property type="entry name" value="HATPase_c"/>
    <property type="match status" value="1"/>
</dbReference>
<gene>
    <name evidence="8" type="ORF">ABIE13_000658</name>
</gene>
<dbReference type="Proteomes" id="UP001549320">
    <property type="component" value="Unassembled WGS sequence"/>
</dbReference>
<evidence type="ECO:0000256" key="5">
    <source>
        <dbReference type="ARBA" id="ARBA00023012"/>
    </source>
</evidence>
<dbReference type="RefSeq" id="WP_354441069.1">
    <property type="nucleotide sequence ID" value="NZ_JBEPSH010000001.1"/>
</dbReference>
<dbReference type="Gene3D" id="3.30.565.10">
    <property type="entry name" value="Histidine kinase-like ATPase, C-terminal domain"/>
    <property type="match status" value="1"/>
</dbReference>
<feature type="transmembrane region" description="Helical" evidence="6">
    <location>
        <begin position="32"/>
        <end position="51"/>
    </location>
</feature>
<keyword evidence="9" id="KW-1185">Reference proteome</keyword>
<evidence type="ECO:0000256" key="1">
    <source>
        <dbReference type="ARBA" id="ARBA00000085"/>
    </source>
</evidence>
<dbReference type="PROSITE" id="PS50109">
    <property type="entry name" value="HIS_KIN"/>
    <property type="match status" value="1"/>
</dbReference>
<dbReference type="InterPro" id="IPR036890">
    <property type="entry name" value="HATPase_C_sf"/>
</dbReference>
<dbReference type="CDD" id="cd16917">
    <property type="entry name" value="HATPase_UhpB-NarQ-NarX-like"/>
    <property type="match status" value="1"/>
</dbReference>
<dbReference type="SUPFAM" id="SSF55874">
    <property type="entry name" value="ATPase domain of HSP90 chaperone/DNA topoisomerase II/histidine kinase"/>
    <property type="match status" value="1"/>
</dbReference>
<comment type="caution">
    <text evidence="8">The sequence shown here is derived from an EMBL/GenBank/DDBJ whole genome shotgun (WGS) entry which is preliminary data.</text>
</comment>
<dbReference type="PANTHER" id="PTHR24421">
    <property type="entry name" value="NITRATE/NITRITE SENSOR PROTEIN NARX-RELATED"/>
    <property type="match status" value="1"/>
</dbReference>
<keyword evidence="4 8" id="KW-0418">Kinase</keyword>
<dbReference type="PANTHER" id="PTHR24421:SF10">
    <property type="entry name" value="NITRATE_NITRITE SENSOR PROTEIN NARQ"/>
    <property type="match status" value="1"/>
</dbReference>
<evidence type="ECO:0000313" key="9">
    <source>
        <dbReference type="Proteomes" id="UP001549320"/>
    </source>
</evidence>
<evidence type="ECO:0000256" key="2">
    <source>
        <dbReference type="ARBA" id="ARBA00012438"/>
    </source>
</evidence>
<comment type="catalytic activity">
    <reaction evidence="1">
        <text>ATP + protein L-histidine = ADP + protein N-phospho-L-histidine.</text>
        <dbReference type="EC" id="2.7.13.3"/>
    </reaction>
</comment>
<evidence type="ECO:0000256" key="6">
    <source>
        <dbReference type="SAM" id="Phobius"/>
    </source>
</evidence>
<dbReference type="PRINTS" id="PR00344">
    <property type="entry name" value="BCTRLSENSOR"/>
</dbReference>
<keyword evidence="3" id="KW-0808">Transferase</keyword>
<dbReference type="InterPro" id="IPR005467">
    <property type="entry name" value="His_kinase_dom"/>
</dbReference>
<evidence type="ECO:0000256" key="4">
    <source>
        <dbReference type="ARBA" id="ARBA00022777"/>
    </source>
</evidence>
<dbReference type="EMBL" id="JBEPSH010000001">
    <property type="protein sequence ID" value="MET4575561.1"/>
    <property type="molecule type" value="Genomic_DNA"/>
</dbReference>
<name>A0ABV2Q3F4_9BURK</name>
<evidence type="ECO:0000313" key="8">
    <source>
        <dbReference type="EMBL" id="MET4575561.1"/>
    </source>
</evidence>
<sequence length="435" mass="46814">MMIASLTMMFASLCLAFYAAHGFGRSGNVLDVLYAAAMLPWTLVVAVMLLTDRGWLGHDGPSVVRIFYQIAILSMAVFLLHGMGALHVPETALVGAQALLGIFLAALPMADLMWPPHVLEWGWAYMNGAFAAVLVARVIQLACRTAEPEGWIVLIVMLFALGVAAVDVQSHVLSDTLGSISHGFLAAALLVLWLVLSRRIETAAWKYARHADDSNRGQLAQDLHDGVGAHLTSIIAALATGTAQQRATALSLQHCLLELKVLVDGQTQDGSVLEHLASLRYRLQPLLQSAGLQMNWHISDEEVLERLRGDAALQVLRVAQEALANVVRHSGADEVSVACGYMKTTRCLVLEVVDNGIGLPSKVLSVADQSRPPGGNRGGKGLSGMARRANKLGGEIVIEPAQGRGTRVKLQLPLWRHLATSSHQVRKAGWASQLR</sequence>